<organism evidence="2 3">
    <name type="scientific">Bacteroides fluxus YIT 12057</name>
    <dbReference type="NCBI Taxonomy" id="763034"/>
    <lineage>
        <taxon>Bacteria</taxon>
        <taxon>Pseudomonadati</taxon>
        <taxon>Bacteroidota</taxon>
        <taxon>Bacteroidia</taxon>
        <taxon>Bacteroidales</taxon>
        <taxon>Bacteroidaceae</taxon>
        <taxon>Bacteroides</taxon>
    </lineage>
</organism>
<proteinExistence type="predicted"/>
<evidence type="ECO:0000313" key="3">
    <source>
        <dbReference type="Proteomes" id="UP000003416"/>
    </source>
</evidence>
<dbReference type="Pfam" id="PF00534">
    <property type="entry name" value="Glycos_transf_1"/>
    <property type="match status" value="1"/>
</dbReference>
<dbReference type="GO" id="GO:0016757">
    <property type="term" value="F:glycosyltransferase activity"/>
    <property type="evidence" value="ECO:0007669"/>
    <property type="project" value="InterPro"/>
</dbReference>
<sequence length="380" mass="44233">MKALYCNPIFAAYRIPFYMELNRLFNNNFYVLYSKRRYENDIRFQKLKNDIPVKMGQHAIPFTNEKFYYTKLVCLSFTQGLIRSIAKIRPDILITEGFGQWTPFVIAYATLKRIPIYIGYERTLHTERNNPWIKTLHRKLTDYFVTGYFVNGSECKKYLQSIGIKENKIFIGGMNADSQGLKESIARTSDTTKQHLRQQLNLNSQGVTFLFAGRITELKGLIYLLKVWDEHLIKYPHDHLIIVGTGDKMEEYQKKFTCPSIHFVGQIEYDRIGIYYNIADVFIIPTLKDNWSLVVPEAMACGLPIACSQYNGCHPELIDNQNGYVFDPLNPHSVLQCLDYFHHQNLTQMGAHSIAKEIPFNAENCAKRVYDTIMNINKKR</sequence>
<dbReference type="RefSeq" id="WP_009126070.1">
    <property type="nucleotide sequence ID" value="NZ_GL882676.1"/>
</dbReference>
<keyword evidence="2" id="KW-0808">Transferase</keyword>
<reference evidence="2 3" key="1">
    <citation type="submission" date="2011-02" db="EMBL/GenBank/DDBJ databases">
        <authorList>
            <person name="Weinstock G."/>
            <person name="Sodergren E."/>
            <person name="Clifton S."/>
            <person name="Fulton L."/>
            <person name="Fulton B."/>
            <person name="Courtney L."/>
            <person name="Fronick C."/>
            <person name="Harrison M."/>
            <person name="Strong C."/>
            <person name="Farmer C."/>
            <person name="Delahaunty K."/>
            <person name="Markovic C."/>
            <person name="Hall O."/>
            <person name="Minx P."/>
            <person name="Tomlinson C."/>
            <person name="Mitreva M."/>
            <person name="Hou S."/>
            <person name="Chen J."/>
            <person name="Wollam A."/>
            <person name="Pepin K.H."/>
            <person name="Johnson M."/>
            <person name="Bhonagiri V."/>
            <person name="Zhang X."/>
            <person name="Suruliraj S."/>
            <person name="Warren W."/>
            <person name="Chinwalla A."/>
            <person name="Mardis E.R."/>
            <person name="Wilson R.K."/>
        </authorList>
    </citation>
    <scope>NUCLEOTIDE SEQUENCE [LARGE SCALE GENOMIC DNA]</scope>
    <source>
        <strain evidence="2 3">YIT 12057</strain>
    </source>
</reference>
<gene>
    <name evidence="2" type="ORF">HMPREF9446_02831</name>
</gene>
<dbReference type="InterPro" id="IPR050194">
    <property type="entry name" value="Glycosyltransferase_grp1"/>
</dbReference>
<keyword evidence="3" id="KW-1185">Reference proteome</keyword>
<accession>F3PVQ3</accession>
<protein>
    <submittedName>
        <fullName evidence="2">Glycosyltransferase, group 1 family protein</fullName>
    </submittedName>
</protein>
<dbReference type="STRING" id="763034.HMPREF9446_02831"/>
<evidence type="ECO:0000259" key="1">
    <source>
        <dbReference type="Pfam" id="PF00534"/>
    </source>
</evidence>
<name>F3PVQ3_9BACE</name>
<feature type="domain" description="Glycosyl transferase family 1" evidence="1">
    <location>
        <begin position="194"/>
        <end position="342"/>
    </location>
</feature>
<dbReference type="GeneID" id="86050293"/>
<dbReference type="SUPFAM" id="SSF53756">
    <property type="entry name" value="UDP-Glycosyltransferase/glycogen phosphorylase"/>
    <property type="match status" value="1"/>
</dbReference>
<dbReference type="Gene3D" id="3.40.50.2000">
    <property type="entry name" value="Glycogen Phosphorylase B"/>
    <property type="match status" value="2"/>
</dbReference>
<dbReference type="HOGENOM" id="CLU_009583_5_2_10"/>
<dbReference type="PANTHER" id="PTHR45947">
    <property type="entry name" value="SULFOQUINOVOSYL TRANSFERASE SQD2"/>
    <property type="match status" value="1"/>
</dbReference>
<evidence type="ECO:0000313" key="2">
    <source>
        <dbReference type="EMBL" id="EGF53877.1"/>
    </source>
</evidence>
<dbReference type="AlphaFoldDB" id="F3PVQ3"/>
<dbReference type="CDD" id="cd03801">
    <property type="entry name" value="GT4_PimA-like"/>
    <property type="match status" value="1"/>
</dbReference>
<dbReference type="Proteomes" id="UP000003416">
    <property type="component" value="Unassembled WGS sequence"/>
</dbReference>
<dbReference type="InterPro" id="IPR001296">
    <property type="entry name" value="Glyco_trans_1"/>
</dbReference>
<comment type="caution">
    <text evidence="2">The sequence shown here is derived from an EMBL/GenBank/DDBJ whole genome shotgun (WGS) entry which is preliminary data.</text>
</comment>
<dbReference type="eggNOG" id="COG0438">
    <property type="taxonomic scope" value="Bacteria"/>
</dbReference>
<dbReference type="PANTHER" id="PTHR45947:SF3">
    <property type="entry name" value="SULFOQUINOVOSYL TRANSFERASE SQD2"/>
    <property type="match status" value="1"/>
</dbReference>
<dbReference type="EMBL" id="AFBN01000081">
    <property type="protein sequence ID" value="EGF53877.1"/>
    <property type="molecule type" value="Genomic_DNA"/>
</dbReference>